<dbReference type="PANTHER" id="PTHR31432:SF0">
    <property type="entry name" value="INTRAFLAGELLAR TRANSPORT PROTEIN 74 HOMOLOG"/>
    <property type="match status" value="1"/>
</dbReference>
<dbReference type="GO" id="GO:0030992">
    <property type="term" value="C:intraciliary transport particle B"/>
    <property type="evidence" value="ECO:0007669"/>
    <property type="project" value="InterPro"/>
</dbReference>
<name>A0AAD4NCN1_9BILA</name>
<protein>
    <submittedName>
        <fullName evidence="3">Intraflagellar transport protein 74 like protein</fullName>
    </submittedName>
</protein>
<dbReference type="GO" id="GO:0035735">
    <property type="term" value="P:intraciliary transport involved in cilium assembly"/>
    <property type="evidence" value="ECO:0007669"/>
    <property type="project" value="TreeGrafter"/>
</dbReference>
<sequence length="651" mass="74274">MEQRPPSSRPRSSAGRPSTSNRRPKTAGRDGERPALPRPPSRLGAETVGDEVAAISVPFGDRTVSRSGTMAPGSAMGFRTNSRSGLRSSAGGMAARPGTGMVTPIAAYANPPPGTGMHRPVTQQGLTGVRTQSRMGTAIGGNRQVLDKTYYIALLNNHLQSLEDEISSLLSELDKTEKGQQNLLFYEQRAEEQANELKELQGELSDLNLIIDRLNTNSDLRDLEFEVAEAEKANNELTGAVEDLFKERQEKEDFIRQLEGNIHAAKVQNAELINSLDRGLKGEFERVQTETEELRQSLEEKHRELDELNKTKEELDLALANSSLKQQAMVLEEQINELEEKRNSIMKELRSEEPPEEQRQNLIQRIQKDNEEIAHMQTQLQEMNERITQAQEEFREFQNEFEILAVDKSERFRELKNRDAYMDTFLDQFNTLDAEVEGRINELSTEIVRLLNLMSLNCLDESIFSNSLSNPGASASELQDLHVRLEEELISLQMTESRLHTELDAMQRKQVEIEQSLENFDNQEQMREQMDDKRKVLEEQRSNLRKQYAEKEAENSQIAQQVESVERLLSQSALYPKVFGCVVTYLKYVFVQLKELKRRVEVAEDERLALKLKLDAQIAKNDYEPLKQQALRLRNDYNTLLCAKHSSSTLH</sequence>
<dbReference type="GO" id="GO:0005929">
    <property type="term" value="C:cilium"/>
    <property type="evidence" value="ECO:0007669"/>
    <property type="project" value="TreeGrafter"/>
</dbReference>
<reference evidence="3" key="1">
    <citation type="submission" date="2022-01" db="EMBL/GenBank/DDBJ databases">
        <title>Genome Sequence Resource for Two Populations of Ditylenchus destructor, the Migratory Endoparasitic Phytonematode.</title>
        <authorList>
            <person name="Zhang H."/>
            <person name="Lin R."/>
            <person name="Xie B."/>
        </authorList>
    </citation>
    <scope>NUCLEOTIDE SEQUENCE</scope>
    <source>
        <strain evidence="3">BazhouSP</strain>
    </source>
</reference>
<feature type="coiled-coil region" evidence="1">
    <location>
        <begin position="475"/>
        <end position="613"/>
    </location>
</feature>
<dbReference type="PANTHER" id="PTHR31432">
    <property type="entry name" value="INTRAFLAGELLAR TRANSPORT PROTEIN 74 HOMOLOG"/>
    <property type="match status" value="1"/>
</dbReference>
<keyword evidence="1" id="KW-0175">Coiled coil</keyword>
<dbReference type="Gene3D" id="1.10.287.1490">
    <property type="match status" value="1"/>
</dbReference>
<feature type="compositionally biased region" description="Low complexity" evidence="2">
    <location>
        <begin position="1"/>
        <end position="20"/>
    </location>
</feature>
<proteinExistence type="predicted"/>
<evidence type="ECO:0000256" key="1">
    <source>
        <dbReference type="SAM" id="Coils"/>
    </source>
</evidence>
<feature type="coiled-coil region" evidence="1">
    <location>
        <begin position="152"/>
        <end position="407"/>
    </location>
</feature>
<dbReference type="AlphaFoldDB" id="A0AAD4NCN1"/>
<evidence type="ECO:0000313" key="3">
    <source>
        <dbReference type="EMBL" id="KAI1720046.1"/>
    </source>
</evidence>
<gene>
    <name evidence="3" type="ORF">DdX_05415</name>
</gene>
<feature type="region of interest" description="Disordered" evidence="2">
    <location>
        <begin position="1"/>
        <end position="49"/>
    </location>
</feature>
<dbReference type="GO" id="GO:0048487">
    <property type="term" value="F:beta-tubulin binding"/>
    <property type="evidence" value="ECO:0007669"/>
    <property type="project" value="InterPro"/>
</dbReference>
<dbReference type="Proteomes" id="UP001201812">
    <property type="component" value="Unassembled WGS sequence"/>
</dbReference>
<feature type="region of interest" description="Disordered" evidence="2">
    <location>
        <begin position="62"/>
        <end position="97"/>
    </location>
</feature>
<comment type="caution">
    <text evidence="3">The sequence shown here is derived from an EMBL/GenBank/DDBJ whole genome shotgun (WGS) entry which is preliminary data.</text>
</comment>
<keyword evidence="4" id="KW-1185">Reference proteome</keyword>
<evidence type="ECO:0000256" key="2">
    <source>
        <dbReference type="SAM" id="MobiDB-lite"/>
    </source>
</evidence>
<evidence type="ECO:0000313" key="4">
    <source>
        <dbReference type="Proteomes" id="UP001201812"/>
    </source>
</evidence>
<dbReference type="InterPro" id="IPR029602">
    <property type="entry name" value="IFT74"/>
</dbReference>
<organism evidence="3 4">
    <name type="scientific">Ditylenchus destructor</name>
    <dbReference type="NCBI Taxonomy" id="166010"/>
    <lineage>
        <taxon>Eukaryota</taxon>
        <taxon>Metazoa</taxon>
        <taxon>Ecdysozoa</taxon>
        <taxon>Nematoda</taxon>
        <taxon>Chromadorea</taxon>
        <taxon>Rhabditida</taxon>
        <taxon>Tylenchina</taxon>
        <taxon>Tylenchomorpha</taxon>
        <taxon>Sphaerularioidea</taxon>
        <taxon>Anguinidae</taxon>
        <taxon>Anguininae</taxon>
        <taxon>Ditylenchus</taxon>
    </lineage>
</organism>
<dbReference type="EMBL" id="JAKKPZ010000006">
    <property type="protein sequence ID" value="KAI1720046.1"/>
    <property type="molecule type" value="Genomic_DNA"/>
</dbReference>
<accession>A0AAD4NCN1</accession>